<dbReference type="EMBL" id="PDCK01000044">
    <property type="protein sequence ID" value="PRQ27149.1"/>
    <property type="molecule type" value="Genomic_DNA"/>
</dbReference>
<organism evidence="3 4">
    <name type="scientific">Rosa chinensis</name>
    <name type="common">China rose</name>
    <dbReference type="NCBI Taxonomy" id="74649"/>
    <lineage>
        <taxon>Eukaryota</taxon>
        <taxon>Viridiplantae</taxon>
        <taxon>Streptophyta</taxon>
        <taxon>Embryophyta</taxon>
        <taxon>Tracheophyta</taxon>
        <taxon>Spermatophyta</taxon>
        <taxon>Magnoliopsida</taxon>
        <taxon>eudicotyledons</taxon>
        <taxon>Gunneridae</taxon>
        <taxon>Pentapetalae</taxon>
        <taxon>rosids</taxon>
        <taxon>fabids</taxon>
        <taxon>Rosales</taxon>
        <taxon>Rosaceae</taxon>
        <taxon>Rosoideae</taxon>
        <taxon>Rosoideae incertae sedis</taxon>
        <taxon>Rosa</taxon>
    </lineage>
</organism>
<keyword evidence="2" id="KW-0677">Repeat</keyword>
<evidence type="ECO:0000256" key="2">
    <source>
        <dbReference type="ARBA" id="ARBA00022737"/>
    </source>
</evidence>
<evidence type="ECO:0000313" key="3">
    <source>
        <dbReference type="EMBL" id="PRQ27149.1"/>
    </source>
</evidence>
<sequence length="227" mass="24446">MCLEVTVPLSADGGLQIWDTLQNRTIVSAGVHGVASVACSSSIGADKVINQGRDGTVKCWDIRDGGLSRTPSVTIPTNAYHFCKLSLVKRPHYCSTKVDGPKHHDGGERETTGADTLDDNEENVEIWDLNTAERCMRLPQSCSAGSLAISTKERVQVFLLLESQGFLNVMASYKDGSMLWWDIRNPGVPVTSIEFHSEPVLSLCIDGSCNGGISGAADEKNCALQFG</sequence>
<evidence type="ECO:0000313" key="4">
    <source>
        <dbReference type="Proteomes" id="UP000238479"/>
    </source>
</evidence>
<dbReference type="Gramene" id="PRQ27149">
    <property type="protein sequence ID" value="PRQ27149"/>
    <property type="gene ID" value="RchiOBHm_Chr6g0302231"/>
</dbReference>
<dbReference type="STRING" id="74649.A0A2P6PZ05"/>
<dbReference type="Gene3D" id="2.130.10.10">
    <property type="entry name" value="YVTN repeat-like/Quinoprotein amine dehydrogenase"/>
    <property type="match status" value="2"/>
</dbReference>
<dbReference type="InterPro" id="IPR015943">
    <property type="entry name" value="WD40/YVTN_repeat-like_dom_sf"/>
</dbReference>
<name>A0A2P6PZ05_ROSCH</name>
<dbReference type="PANTHER" id="PTHR19854:SF1">
    <property type="entry name" value="GUANINE NUCLEOTIDE-BINDING PROTEIN SUBUNIT BETA-LIKE PROTEIN 1"/>
    <property type="match status" value="1"/>
</dbReference>
<evidence type="ECO:0000256" key="1">
    <source>
        <dbReference type="ARBA" id="ARBA00022574"/>
    </source>
</evidence>
<accession>A0A2P6PZ05</accession>
<dbReference type="Proteomes" id="UP000238479">
    <property type="component" value="Chromosome 6"/>
</dbReference>
<dbReference type="InterPro" id="IPR036322">
    <property type="entry name" value="WD40_repeat_dom_sf"/>
</dbReference>
<gene>
    <name evidence="3" type="ORF">RchiOBHm_Chr6g0302231</name>
</gene>
<reference evidence="3 4" key="1">
    <citation type="journal article" date="2018" name="Nat. Genet.">
        <title>The Rosa genome provides new insights in the design of modern roses.</title>
        <authorList>
            <person name="Bendahmane M."/>
        </authorList>
    </citation>
    <scope>NUCLEOTIDE SEQUENCE [LARGE SCALE GENOMIC DNA]</scope>
    <source>
        <strain evidence="4">cv. Old Blush</strain>
    </source>
</reference>
<proteinExistence type="predicted"/>
<protein>
    <submittedName>
        <fullName evidence="3">Putative transcription factor WD40-like family</fullName>
    </submittedName>
</protein>
<keyword evidence="4" id="KW-1185">Reference proteome</keyword>
<dbReference type="AlphaFoldDB" id="A0A2P6PZ05"/>
<dbReference type="SUPFAM" id="SSF50978">
    <property type="entry name" value="WD40 repeat-like"/>
    <property type="match status" value="1"/>
</dbReference>
<dbReference type="PANTHER" id="PTHR19854">
    <property type="entry name" value="TRANSDUCIN BETA-LIKE 3"/>
    <property type="match status" value="1"/>
</dbReference>
<keyword evidence="1" id="KW-0853">WD repeat</keyword>
<comment type="caution">
    <text evidence="3">The sequence shown here is derived from an EMBL/GenBank/DDBJ whole genome shotgun (WGS) entry which is preliminary data.</text>
</comment>